<feature type="transmembrane region" description="Helical" evidence="1">
    <location>
        <begin position="365"/>
        <end position="387"/>
    </location>
</feature>
<gene>
    <name evidence="2" type="ORF">DRF67_09055</name>
</gene>
<dbReference type="AlphaFoldDB" id="A0A3D9B3W8"/>
<organism evidence="2 3">
    <name type="scientific">Chryseobacterium pennipullorum</name>
    <dbReference type="NCBI Taxonomy" id="2258963"/>
    <lineage>
        <taxon>Bacteria</taxon>
        <taxon>Pseudomonadati</taxon>
        <taxon>Bacteroidota</taxon>
        <taxon>Flavobacteriia</taxon>
        <taxon>Flavobacteriales</taxon>
        <taxon>Weeksellaceae</taxon>
        <taxon>Chryseobacterium group</taxon>
        <taxon>Chryseobacterium</taxon>
    </lineage>
</organism>
<name>A0A3D9B3W8_9FLAO</name>
<keyword evidence="1" id="KW-0812">Transmembrane</keyword>
<reference evidence="2 3" key="1">
    <citation type="submission" date="2018-06" db="EMBL/GenBank/DDBJ databases">
        <title>Novel Chryseobacterium species.</title>
        <authorList>
            <person name="Newman J."/>
            <person name="Hugo C."/>
            <person name="Oosthuizen L."/>
            <person name="Charimba G."/>
        </authorList>
    </citation>
    <scope>NUCLEOTIDE SEQUENCE [LARGE SCALE GENOMIC DNA]</scope>
    <source>
        <strain evidence="2 3">7_F195</strain>
    </source>
</reference>
<dbReference type="OrthoDB" id="1228550at2"/>
<dbReference type="RefSeq" id="WP_115927975.1">
    <property type="nucleotide sequence ID" value="NZ_QNVV01000006.1"/>
</dbReference>
<evidence type="ECO:0008006" key="4">
    <source>
        <dbReference type="Google" id="ProtNLM"/>
    </source>
</evidence>
<dbReference type="Proteomes" id="UP000256257">
    <property type="component" value="Unassembled WGS sequence"/>
</dbReference>
<keyword evidence="3" id="KW-1185">Reference proteome</keyword>
<evidence type="ECO:0000313" key="3">
    <source>
        <dbReference type="Proteomes" id="UP000256257"/>
    </source>
</evidence>
<evidence type="ECO:0000256" key="1">
    <source>
        <dbReference type="SAM" id="Phobius"/>
    </source>
</evidence>
<sequence>MDRKLKRFLIKSFAVLAVIHLAYFMYGYIKFEGLKGIYMYTEFYRFKFYDDVSISHVFVSGLFLFFFVIFLLRNHSKKRNELSKTMGIGAILLLVSFFSLTFFISYSFGLNAKLRTELPEKDLNKDKTLLNVLQPFLYNYTSYSSESLFNPKNVLYPKPYPVVEVRDTVYYEPGDHNDYFSTESRYYSIDTLTMLSANHEKLNNKAKSVLDILGLDAEELGKRIISKKEIGDSTEIIFQGVEVHPEYDDKMCIFLENKYLFFPLHDIPERDQQYQNAVKRYNLLYKYSQDSLLSSFQKLDILFKKYNIESQMVPKELTKDVFYYRDHRNEPLNAIRNTYERGQLKEKFTTLDRLFYKPNYLHPSIVGFFISAVLGVWLILFLLYLIWNFRSRKRSPDHSEKSEQI</sequence>
<feature type="transmembrane region" description="Helical" evidence="1">
    <location>
        <begin position="53"/>
        <end position="73"/>
    </location>
</feature>
<evidence type="ECO:0000313" key="2">
    <source>
        <dbReference type="EMBL" id="REC48028.1"/>
    </source>
</evidence>
<accession>A0A3D9B3W8</accession>
<protein>
    <recommendedName>
        <fullName evidence="4">DUF3329 domain-containing protein</fullName>
    </recommendedName>
</protein>
<keyword evidence="1" id="KW-0472">Membrane</keyword>
<feature type="transmembrane region" description="Helical" evidence="1">
    <location>
        <begin position="85"/>
        <end position="108"/>
    </location>
</feature>
<keyword evidence="1" id="KW-1133">Transmembrane helix</keyword>
<dbReference type="EMBL" id="QNVV01000006">
    <property type="protein sequence ID" value="REC48028.1"/>
    <property type="molecule type" value="Genomic_DNA"/>
</dbReference>
<proteinExistence type="predicted"/>
<feature type="transmembrane region" description="Helical" evidence="1">
    <location>
        <begin position="12"/>
        <end position="29"/>
    </location>
</feature>
<comment type="caution">
    <text evidence="2">The sequence shown here is derived from an EMBL/GenBank/DDBJ whole genome shotgun (WGS) entry which is preliminary data.</text>
</comment>